<protein>
    <recommendedName>
        <fullName evidence="12">TGF-beta family profile domain-containing protein</fullName>
    </recommendedName>
</protein>
<dbReference type="GO" id="GO:0005615">
    <property type="term" value="C:extracellular space"/>
    <property type="evidence" value="ECO:0007669"/>
    <property type="project" value="TreeGrafter"/>
</dbReference>
<comment type="similarity">
    <text evidence="2 10">Belongs to the TGF-beta family.</text>
</comment>
<dbReference type="SUPFAM" id="SSF57501">
    <property type="entry name" value="Cystine-knot cytokines"/>
    <property type="match status" value="1"/>
</dbReference>
<dbReference type="PANTHER" id="PTHR11848:SF263">
    <property type="entry name" value="PROTEIN DECAPENTAPLEGIC"/>
    <property type="match status" value="1"/>
</dbReference>
<proteinExistence type="inferred from homology"/>
<dbReference type="PROSITE" id="PS51362">
    <property type="entry name" value="TGF_BETA_2"/>
    <property type="match status" value="1"/>
</dbReference>
<dbReference type="PANTHER" id="PTHR11848">
    <property type="entry name" value="TGF-BETA FAMILY"/>
    <property type="match status" value="1"/>
</dbReference>
<dbReference type="FunFam" id="2.10.90.10:FF:000103">
    <property type="entry name" value="Bone morphogenetic protein 16"/>
    <property type="match status" value="1"/>
</dbReference>
<feature type="signal peptide" evidence="11">
    <location>
        <begin position="1"/>
        <end position="27"/>
    </location>
</feature>
<dbReference type="InterPro" id="IPR017948">
    <property type="entry name" value="TGFb_CS"/>
</dbReference>
<evidence type="ECO:0000256" key="7">
    <source>
        <dbReference type="ARBA" id="ARBA00023030"/>
    </source>
</evidence>
<name>A0AAN9TMG9_9HEMI</name>
<comment type="subcellular location">
    <subcellularLocation>
        <location evidence="1">Secreted</location>
    </subcellularLocation>
</comment>
<dbReference type="PRINTS" id="PR00669">
    <property type="entry name" value="INHIBINA"/>
</dbReference>
<dbReference type="Pfam" id="PF00688">
    <property type="entry name" value="TGFb_propeptide"/>
    <property type="match status" value="1"/>
</dbReference>
<dbReference type="Gene3D" id="2.60.120.970">
    <property type="match status" value="1"/>
</dbReference>
<keyword evidence="3" id="KW-0217">Developmental protein</keyword>
<dbReference type="GO" id="GO:0030154">
    <property type="term" value="P:cell differentiation"/>
    <property type="evidence" value="ECO:0007669"/>
    <property type="project" value="UniProtKB-KW"/>
</dbReference>
<evidence type="ECO:0000256" key="1">
    <source>
        <dbReference type="ARBA" id="ARBA00004613"/>
    </source>
</evidence>
<keyword evidence="5 11" id="KW-0732">Signal</keyword>
<dbReference type="AlphaFoldDB" id="A0AAN9TMG9"/>
<dbReference type="Gene3D" id="2.10.90.10">
    <property type="entry name" value="Cystine-knot cytokines"/>
    <property type="match status" value="1"/>
</dbReference>
<keyword evidence="7 10" id="KW-0339">Growth factor</keyword>
<evidence type="ECO:0000256" key="2">
    <source>
        <dbReference type="ARBA" id="ARBA00006656"/>
    </source>
</evidence>
<dbReference type="GO" id="GO:0051240">
    <property type="term" value="P:positive regulation of multicellular organismal process"/>
    <property type="evidence" value="ECO:0007669"/>
    <property type="project" value="UniProtKB-ARBA"/>
</dbReference>
<dbReference type="SMART" id="SM00204">
    <property type="entry name" value="TGFB"/>
    <property type="match status" value="1"/>
</dbReference>
<keyword evidence="14" id="KW-1185">Reference proteome</keyword>
<evidence type="ECO:0000256" key="5">
    <source>
        <dbReference type="ARBA" id="ARBA00022729"/>
    </source>
</evidence>
<dbReference type="Pfam" id="PF00019">
    <property type="entry name" value="TGF_beta"/>
    <property type="match status" value="1"/>
</dbReference>
<dbReference type="InterPro" id="IPR015615">
    <property type="entry name" value="TGF-beta-rel"/>
</dbReference>
<keyword evidence="9" id="KW-0325">Glycoprotein</keyword>
<evidence type="ECO:0000256" key="8">
    <source>
        <dbReference type="ARBA" id="ARBA00023157"/>
    </source>
</evidence>
<comment type="caution">
    <text evidence="13">The sequence shown here is derived from an EMBL/GenBank/DDBJ whole genome shotgun (WGS) entry which is preliminary data.</text>
</comment>
<keyword evidence="8" id="KW-1015">Disulfide bond</keyword>
<evidence type="ECO:0000259" key="12">
    <source>
        <dbReference type="PROSITE" id="PS51362"/>
    </source>
</evidence>
<sequence length="393" mass="45325">MMELQKQKLLLVFTMFLVRATIHVASASPYSQDTLEKVEKTLLTALGIKNKPVIDKKKAHIPEAMLDLYKMQSEYESTALPLPGKLTRSANIVRSYTHQESEIDDRFPHNHKFRLFFNMSDFPENETLISSELRLTIIVPKENRSNSNLAKCRDAHVHVYDIIQPGIKGLSQPILRRVETARVHTTSSELTLDVLPVIERWLSNHSHNHGLLLEVRSLRGDKCSSHVRLRRSLQPASSVEPADTRWHSEQPLLLLYTEDERNRRSRQNRTDLVALQRRKRSTRSRRRQRDECRRYPLQIRFKDVGWDDWIVAPSDYHAYYCAGECPTQMSDHLNTTNHAIIQALISSVYPTTIPRPCCVPTSLSPISMLYLNENSKAVLKNYDSMVVEGCGCR</sequence>
<organism evidence="13 14">
    <name type="scientific">Parthenolecanium corni</name>
    <dbReference type="NCBI Taxonomy" id="536013"/>
    <lineage>
        <taxon>Eukaryota</taxon>
        <taxon>Metazoa</taxon>
        <taxon>Ecdysozoa</taxon>
        <taxon>Arthropoda</taxon>
        <taxon>Hexapoda</taxon>
        <taxon>Insecta</taxon>
        <taxon>Pterygota</taxon>
        <taxon>Neoptera</taxon>
        <taxon>Paraneoptera</taxon>
        <taxon>Hemiptera</taxon>
        <taxon>Sternorrhyncha</taxon>
        <taxon>Coccoidea</taxon>
        <taxon>Coccidae</taxon>
        <taxon>Parthenolecanium</taxon>
    </lineage>
</organism>
<evidence type="ECO:0000256" key="9">
    <source>
        <dbReference type="ARBA" id="ARBA00023180"/>
    </source>
</evidence>
<keyword evidence="6" id="KW-0221">Differentiation</keyword>
<dbReference type="Proteomes" id="UP001367676">
    <property type="component" value="Unassembled WGS sequence"/>
</dbReference>
<feature type="chain" id="PRO_5042856651" description="TGF-beta family profile domain-containing protein" evidence="11">
    <location>
        <begin position="28"/>
        <end position="393"/>
    </location>
</feature>
<feature type="domain" description="TGF-beta family profile" evidence="12">
    <location>
        <begin position="277"/>
        <end position="393"/>
    </location>
</feature>
<evidence type="ECO:0000256" key="4">
    <source>
        <dbReference type="ARBA" id="ARBA00022525"/>
    </source>
</evidence>
<dbReference type="GO" id="GO:0051094">
    <property type="term" value="P:positive regulation of developmental process"/>
    <property type="evidence" value="ECO:0007669"/>
    <property type="project" value="UniProtKB-ARBA"/>
</dbReference>
<dbReference type="EMBL" id="JBBCAQ010000036">
    <property type="protein sequence ID" value="KAK7575796.1"/>
    <property type="molecule type" value="Genomic_DNA"/>
</dbReference>
<gene>
    <name evidence="13" type="ORF">V9T40_012082</name>
</gene>
<keyword evidence="4" id="KW-0964">Secreted</keyword>
<evidence type="ECO:0000256" key="3">
    <source>
        <dbReference type="ARBA" id="ARBA00022473"/>
    </source>
</evidence>
<dbReference type="InterPro" id="IPR001839">
    <property type="entry name" value="TGF-b_C"/>
</dbReference>
<dbReference type="PROSITE" id="PS00250">
    <property type="entry name" value="TGF_BETA_1"/>
    <property type="match status" value="1"/>
</dbReference>
<evidence type="ECO:0000256" key="11">
    <source>
        <dbReference type="SAM" id="SignalP"/>
    </source>
</evidence>
<dbReference type="GO" id="GO:0008083">
    <property type="term" value="F:growth factor activity"/>
    <property type="evidence" value="ECO:0007669"/>
    <property type="project" value="UniProtKB-KW"/>
</dbReference>
<dbReference type="GO" id="GO:0005125">
    <property type="term" value="F:cytokine activity"/>
    <property type="evidence" value="ECO:0007669"/>
    <property type="project" value="TreeGrafter"/>
</dbReference>
<evidence type="ECO:0000313" key="14">
    <source>
        <dbReference type="Proteomes" id="UP001367676"/>
    </source>
</evidence>
<reference evidence="13 14" key="1">
    <citation type="submission" date="2024-03" db="EMBL/GenBank/DDBJ databases">
        <title>Adaptation during the transition from Ophiocordyceps entomopathogen to insect associate is accompanied by gene loss and intensified selection.</title>
        <authorList>
            <person name="Ward C.M."/>
            <person name="Onetto C.A."/>
            <person name="Borneman A.R."/>
        </authorList>
    </citation>
    <scope>NUCLEOTIDE SEQUENCE [LARGE SCALE GENOMIC DNA]</scope>
    <source>
        <strain evidence="13">AWRI1</strain>
        <tissue evidence="13">Single Adult Female</tissue>
    </source>
</reference>
<dbReference type="InterPro" id="IPR001111">
    <property type="entry name" value="TGF-b_propeptide"/>
</dbReference>
<dbReference type="InterPro" id="IPR029034">
    <property type="entry name" value="Cystine-knot_cytokine"/>
</dbReference>
<evidence type="ECO:0000313" key="13">
    <source>
        <dbReference type="EMBL" id="KAK7575796.1"/>
    </source>
</evidence>
<evidence type="ECO:0000256" key="10">
    <source>
        <dbReference type="RuleBase" id="RU000354"/>
    </source>
</evidence>
<evidence type="ECO:0000256" key="6">
    <source>
        <dbReference type="ARBA" id="ARBA00022782"/>
    </source>
</evidence>
<accession>A0AAN9TMG9</accession>